<dbReference type="AlphaFoldDB" id="A0AA35S5I7"/>
<evidence type="ECO:0000256" key="3">
    <source>
        <dbReference type="ARBA" id="ARBA00022692"/>
    </source>
</evidence>
<keyword evidence="8" id="KW-1185">Reference proteome</keyword>
<feature type="transmembrane region" description="Helical" evidence="6">
    <location>
        <begin position="51"/>
        <end position="84"/>
    </location>
</feature>
<dbReference type="InterPro" id="IPR004345">
    <property type="entry name" value="TB2_DP1_HVA22"/>
</dbReference>
<gene>
    <name evidence="7" type="ORF">GBAR_LOCUS13234</name>
</gene>
<evidence type="ECO:0000256" key="4">
    <source>
        <dbReference type="ARBA" id="ARBA00022989"/>
    </source>
</evidence>
<evidence type="ECO:0000256" key="1">
    <source>
        <dbReference type="ARBA" id="ARBA00004141"/>
    </source>
</evidence>
<feature type="transmembrane region" description="Helical" evidence="6">
    <location>
        <begin position="104"/>
        <end position="131"/>
    </location>
</feature>
<evidence type="ECO:0000256" key="2">
    <source>
        <dbReference type="ARBA" id="ARBA00008573"/>
    </source>
</evidence>
<proteinExistence type="inferred from homology"/>
<dbReference type="GO" id="GO:0016020">
    <property type="term" value="C:membrane"/>
    <property type="evidence" value="ECO:0007669"/>
    <property type="project" value="UniProtKB-SubCell"/>
</dbReference>
<organism evidence="7 8">
    <name type="scientific">Geodia barretti</name>
    <name type="common">Barrett's horny sponge</name>
    <dbReference type="NCBI Taxonomy" id="519541"/>
    <lineage>
        <taxon>Eukaryota</taxon>
        <taxon>Metazoa</taxon>
        <taxon>Porifera</taxon>
        <taxon>Demospongiae</taxon>
        <taxon>Heteroscleromorpha</taxon>
        <taxon>Tetractinellida</taxon>
        <taxon>Astrophorina</taxon>
        <taxon>Geodiidae</taxon>
        <taxon>Geodia</taxon>
    </lineage>
</organism>
<name>A0AA35S5I7_GEOBA</name>
<reference evidence="7" key="1">
    <citation type="submission" date="2023-03" db="EMBL/GenBank/DDBJ databases">
        <authorList>
            <person name="Steffen K."/>
            <person name="Cardenas P."/>
        </authorList>
    </citation>
    <scope>NUCLEOTIDE SEQUENCE</scope>
</reference>
<comment type="caution">
    <text evidence="7">The sequence shown here is derived from an EMBL/GenBank/DDBJ whole genome shotgun (WGS) entry which is preliminary data.</text>
</comment>
<accession>A0AA35S5I7</accession>
<evidence type="ECO:0000256" key="5">
    <source>
        <dbReference type="ARBA" id="ARBA00023136"/>
    </source>
</evidence>
<sequence>MATSSSKSSSSGPANKLESIHKALHDFLHTPSAATPIFELVEKNAKIKREYLFLGLVAFLALYLVIGYGAGLVVNLLGFVYPAFKSCQAIDSEDKDDDTQWLTYWVVYAAFGILEYFTDIFLGWVPFYFLAKCGFLVWCMLPMENNGSVVVYRRLIKPFVKKHEKTIDSAFKTTQQLAGEVASKATSRAREMVGDIDPLEAAAKARDIMQQAESMTGDKEKKQD</sequence>
<evidence type="ECO:0000313" key="7">
    <source>
        <dbReference type="EMBL" id="CAI8022561.1"/>
    </source>
</evidence>
<dbReference type="Pfam" id="PF03134">
    <property type="entry name" value="TB2_DP1_HVA22"/>
    <property type="match status" value="1"/>
</dbReference>
<comment type="similarity">
    <text evidence="2 6">Belongs to the DP1 family.</text>
</comment>
<keyword evidence="5 6" id="KW-0472">Membrane</keyword>
<keyword evidence="3 6" id="KW-0812">Transmembrane</keyword>
<dbReference type="PANTHER" id="PTHR12300:SF161">
    <property type="entry name" value="RECEPTOR EXPRESSION-ENHANCING PROTEIN"/>
    <property type="match status" value="1"/>
</dbReference>
<keyword evidence="4 6" id="KW-1133">Transmembrane helix</keyword>
<evidence type="ECO:0000256" key="6">
    <source>
        <dbReference type="RuleBase" id="RU362006"/>
    </source>
</evidence>
<dbReference type="EMBL" id="CASHTH010001963">
    <property type="protein sequence ID" value="CAI8022561.1"/>
    <property type="molecule type" value="Genomic_DNA"/>
</dbReference>
<dbReference type="PANTHER" id="PTHR12300">
    <property type="entry name" value="HVA22-LIKE PROTEINS"/>
    <property type="match status" value="1"/>
</dbReference>
<protein>
    <recommendedName>
        <fullName evidence="6">Receptor expression-enhancing protein</fullName>
    </recommendedName>
</protein>
<keyword evidence="7" id="KW-0675">Receptor</keyword>
<dbReference type="Proteomes" id="UP001174909">
    <property type="component" value="Unassembled WGS sequence"/>
</dbReference>
<evidence type="ECO:0000313" key="8">
    <source>
        <dbReference type="Proteomes" id="UP001174909"/>
    </source>
</evidence>
<comment type="subcellular location">
    <subcellularLocation>
        <location evidence="1 6">Membrane</location>
        <topology evidence="1 6">Multi-pass membrane protein</topology>
    </subcellularLocation>
</comment>